<dbReference type="Proteomes" id="UP001596417">
    <property type="component" value="Unassembled WGS sequence"/>
</dbReference>
<dbReference type="RefSeq" id="WP_390206811.1">
    <property type="nucleotide sequence ID" value="NZ_JBHTAX010000005.1"/>
</dbReference>
<proteinExistence type="predicted"/>
<protein>
    <submittedName>
        <fullName evidence="1">Uncharacterized protein</fullName>
    </submittedName>
</protein>
<gene>
    <name evidence="1" type="ORF">ACFQL7_24850</name>
</gene>
<evidence type="ECO:0000313" key="1">
    <source>
        <dbReference type="EMBL" id="MFC7192714.1"/>
    </source>
</evidence>
<dbReference type="AlphaFoldDB" id="A0ABD5YU04"/>
<name>A0ABD5YU04_9EURY</name>
<comment type="caution">
    <text evidence="1">The sequence shown here is derived from an EMBL/GenBank/DDBJ whole genome shotgun (WGS) entry which is preliminary data.</text>
</comment>
<dbReference type="EMBL" id="JBHTAX010000005">
    <property type="protein sequence ID" value="MFC7192714.1"/>
    <property type="molecule type" value="Genomic_DNA"/>
</dbReference>
<organism evidence="1 2">
    <name type="scientific">Halocatena marina</name>
    <dbReference type="NCBI Taxonomy" id="2934937"/>
    <lineage>
        <taxon>Archaea</taxon>
        <taxon>Methanobacteriati</taxon>
        <taxon>Methanobacteriota</taxon>
        <taxon>Stenosarchaea group</taxon>
        <taxon>Halobacteria</taxon>
        <taxon>Halobacteriales</taxon>
        <taxon>Natronomonadaceae</taxon>
        <taxon>Halocatena</taxon>
    </lineage>
</organism>
<sequence>MLTYLDAYFASYEIHVSMAVPVFGPDDRADNAAAERFSDDSESQFL</sequence>
<evidence type="ECO:0000313" key="2">
    <source>
        <dbReference type="Proteomes" id="UP001596417"/>
    </source>
</evidence>
<keyword evidence="2" id="KW-1185">Reference proteome</keyword>
<reference evidence="1 2" key="1">
    <citation type="journal article" date="2019" name="Int. J. Syst. Evol. Microbiol.">
        <title>The Global Catalogue of Microorganisms (GCM) 10K type strain sequencing project: providing services to taxonomists for standard genome sequencing and annotation.</title>
        <authorList>
            <consortium name="The Broad Institute Genomics Platform"/>
            <consortium name="The Broad Institute Genome Sequencing Center for Infectious Disease"/>
            <person name="Wu L."/>
            <person name="Ma J."/>
        </authorList>
    </citation>
    <scope>NUCLEOTIDE SEQUENCE [LARGE SCALE GENOMIC DNA]</scope>
    <source>
        <strain evidence="1 2">RDMS1</strain>
    </source>
</reference>
<accession>A0ABD5YU04</accession>